<name>A0ABU2C3K6_9BURK</name>
<accession>A0ABU2C3K6</accession>
<reference evidence="1 2" key="1">
    <citation type="submission" date="2023-07" db="EMBL/GenBank/DDBJ databases">
        <title>Sorghum-associated microbial communities from plants grown in Nebraska, USA.</title>
        <authorList>
            <person name="Schachtman D."/>
        </authorList>
    </citation>
    <scope>NUCLEOTIDE SEQUENCE [LARGE SCALE GENOMIC DNA]</scope>
    <source>
        <strain evidence="1 2">BE313</strain>
    </source>
</reference>
<evidence type="ECO:0000313" key="2">
    <source>
        <dbReference type="Proteomes" id="UP001180487"/>
    </source>
</evidence>
<organism evidence="1 2">
    <name type="scientific">Rhodoferax ferrireducens</name>
    <dbReference type="NCBI Taxonomy" id="192843"/>
    <lineage>
        <taxon>Bacteria</taxon>
        <taxon>Pseudomonadati</taxon>
        <taxon>Pseudomonadota</taxon>
        <taxon>Betaproteobacteria</taxon>
        <taxon>Burkholderiales</taxon>
        <taxon>Comamonadaceae</taxon>
        <taxon>Rhodoferax</taxon>
    </lineage>
</organism>
<evidence type="ECO:0008006" key="3">
    <source>
        <dbReference type="Google" id="ProtNLM"/>
    </source>
</evidence>
<protein>
    <recommendedName>
        <fullName evidence="3">LysR substrate-binding domain-containing protein</fullName>
    </recommendedName>
</protein>
<gene>
    <name evidence="1" type="ORF">J2X19_000559</name>
</gene>
<proteinExistence type="predicted"/>
<keyword evidence="2" id="KW-1185">Reference proteome</keyword>
<sequence>MDRAIQAALVGQGMALQPTSRLRGAGSTCSTWAGSTCRAP</sequence>
<dbReference type="Proteomes" id="UP001180487">
    <property type="component" value="Unassembled WGS sequence"/>
</dbReference>
<dbReference type="EMBL" id="JAVDXT010000001">
    <property type="protein sequence ID" value="MDR7375901.1"/>
    <property type="molecule type" value="Genomic_DNA"/>
</dbReference>
<comment type="caution">
    <text evidence="1">The sequence shown here is derived from an EMBL/GenBank/DDBJ whole genome shotgun (WGS) entry which is preliminary data.</text>
</comment>
<evidence type="ECO:0000313" key="1">
    <source>
        <dbReference type="EMBL" id="MDR7375901.1"/>
    </source>
</evidence>